<dbReference type="Proteomes" id="UP000285820">
    <property type="component" value="Unassembled WGS sequence"/>
</dbReference>
<dbReference type="EMBL" id="QRUN01000014">
    <property type="protein sequence ID" value="RGR67449.1"/>
    <property type="molecule type" value="Genomic_DNA"/>
</dbReference>
<evidence type="ECO:0000313" key="1">
    <source>
        <dbReference type="EMBL" id="RGR67449.1"/>
    </source>
</evidence>
<dbReference type="RefSeq" id="WP_118126319.1">
    <property type="nucleotide sequence ID" value="NZ_QRUN01000014.1"/>
</dbReference>
<protein>
    <submittedName>
        <fullName evidence="1">Uncharacterized protein</fullName>
    </submittedName>
</protein>
<sequence length="138" mass="15842">MQYFKECISWLSELEMLAYIVSDKAAECVYTFDTEKFITNHREFNREANAMMEKCLAGIGTYSSVSKALCIEFDPEEIRHLTGKFMSNLRETCKESCGEQEGQQVKKINSSTTAFQKEIRNKISLVGENVSKLLKDEK</sequence>
<proteinExistence type="predicted"/>
<gene>
    <name evidence="1" type="ORF">DWY29_10385</name>
</gene>
<comment type="caution">
    <text evidence="1">The sequence shown here is derived from an EMBL/GenBank/DDBJ whole genome shotgun (WGS) entry which is preliminary data.</text>
</comment>
<evidence type="ECO:0000313" key="2">
    <source>
        <dbReference type="Proteomes" id="UP000285820"/>
    </source>
</evidence>
<reference evidence="1 2" key="1">
    <citation type="submission" date="2018-08" db="EMBL/GenBank/DDBJ databases">
        <title>A genome reference for cultivated species of the human gut microbiota.</title>
        <authorList>
            <person name="Zou Y."/>
            <person name="Xue W."/>
            <person name="Luo G."/>
        </authorList>
    </citation>
    <scope>NUCLEOTIDE SEQUENCE [LARGE SCALE GENOMIC DNA]</scope>
    <source>
        <strain evidence="1 2">AF24-4</strain>
    </source>
</reference>
<accession>A0A412FH50</accession>
<dbReference type="AlphaFoldDB" id="A0A412FH50"/>
<organism evidence="1 2">
    <name type="scientific">Roseburia inulinivorans</name>
    <dbReference type="NCBI Taxonomy" id="360807"/>
    <lineage>
        <taxon>Bacteria</taxon>
        <taxon>Bacillati</taxon>
        <taxon>Bacillota</taxon>
        <taxon>Clostridia</taxon>
        <taxon>Lachnospirales</taxon>
        <taxon>Lachnospiraceae</taxon>
        <taxon>Roseburia</taxon>
    </lineage>
</organism>
<name>A0A412FH50_9FIRM</name>